<accession>A0A0B6ZD70</accession>
<reference evidence="1" key="1">
    <citation type="submission" date="2014-12" db="EMBL/GenBank/DDBJ databases">
        <title>Insight into the proteome of Arion vulgaris.</title>
        <authorList>
            <person name="Aradska J."/>
            <person name="Bulat T."/>
            <person name="Smidak R."/>
            <person name="Sarate P."/>
            <person name="Gangsoo J."/>
            <person name="Sialana F."/>
            <person name="Bilban M."/>
            <person name="Lubec G."/>
        </authorList>
    </citation>
    <scope>NUCLEOTIDE SEQUENCE</scope>
    <source>
        <tissue evidence="1">Skin</tissue>
    </source>
</reference>
<name>A0A0B6ZD70_9EUPU</name>
<sequence length="100" mass="11307">RLEGRLADNDWKNPGVVSPIPELQKIMALMKQFMKTGWREGNKTYTLDQDSILGGSAEISRQRSLGLAQLHKMNLLLMTVEHCSLHTACHFCREGWSHSG</sequence>
<gene>
    <name evidence="1" type="primary">ORF58875</name>
</gene>
<feature type="non-terminal residue" evidence="1">
    <location>
        <position position="1"/>
    </location>
</feature>
<dbReference type="EMBL" id="HACG01019593">
    <property type="protein sequence ID" value="CEK66458.1"/>
    <property type="molecule type" value="Transcribed_RNA"/>
</dbReference>
<proteinExistence type="predicted"/>
<organism evidence="1">
    <name type="scientific">Arion vulgaris</name>
    <dbReference type="NCBI Taxonomy" id="1028688"/>
    <lineage>
        <taxon>Eukaryota</taxon>
        <taxon>Metazoa</taxon>
        <taxon>Spiralia</taxon>
        <taxon>Lophotrochozoa</taxon>
        <taxon>Mollusca</taxon>
        <taxon>Gastropoda</taxon>
        <taxon>Heterobranchia</taxon>
        <taxon>Euthyneura</taxon>
        <taxon>Panpulmonata</taxon>
        <taxon>Eupulmonata</taxon>
        <taxon>Stylommatophora</taxon>
        <taxon>Helicina</taxon>
        <taxon>Arionoidea</taxon>
        <taxon>Arionidae</taxon>
        <taxon>Arion</taxon>
    </lineage>
</organism>
<dbReference type="AlphaFoldDB" id="A0A0B6ZD70"/>
<evidence type="ECO:0000313" key="1">
    <source>
        <dbReference type="EMBL" id="CEK66458.1"/>
    </source>
</evidence>
<protein>
    <submittedName>
        <fullName evidence="1">Uncharacterized protein</fullName>
    </submittedName>
</protein>